<dbReference type="InterPro" id="IPR037294">
    <property type="entry name" value="ABC_BtuC-like"/>
</dbReference>
<evidence type="ECO:0000256" key="1">
    <source>
        <dbReference type="ARBA" id="ARBA00004651"/>
    </source>
</evidence>
<feature type="transmembrane region" description="Helical" evidence="8">
    <location>
        <begin position="58"/>
        <end position="75"/>
    </location>
</feature>
<dbReference type="Proteomes" id="UP001500192">
    <property type="component" value="Unassembled WGS sequence"/>
</dbReference>
<feature type="transmembrane region" description="Helical" evidence="8">
    <location>
        <begin position="275"/>
        <end position="293"/>
    </location>
</feature>
<evidence type="ECO:0000256" key="4">
    <source>
        <dbReference type="ARBA" id="ARBA00022475"/>
    </source>
</evidence>
<name>A0ABP9PRP3_9PSEU</name>
<feature type="transmembrane region" description="Helical" evidence="8">
    <location>
        <begin position="233"/>
        <end position="255"/>
    </location>
</feature>
<keyword evidence="3" id="KW-0813">Transport</keyword>
<accession>A0ABP9PRP3</accession>
<evidence type="ECO:0000256" key="5">
    <source>
        <dbReference type="ARBA" id="ARBA00022692"/>
    </source>
</evidence>
<evidence type="ECO:0000256" key="7">
    <source>
        <dbReference type="ARBA" id="ARBA00023136"/>
    </source>
</evidence>
<comment type="similarity">
    <text evidence="2">Belongs to the binding-protein-dependent transport system permease family. FecCD subfamily.</text>
</comment>
<protein>
    <submittedName>
        <fullName evidence="9">Iron chelate uptake ABC transporter family permease subunit</fullName>
    </submittedName>
</protein>
<dbReference type="PANTHER" id="PTHR30472">
    <property type="entry name" value="FERRIC ENTEROBACTIN TRANSPORT SYSTEM PERMEASE PROTEIN"/>
    <property type="match status" value="1"/>
</dbReference>
<comment type="subcellular location">
    <subcellularLocation>
        <location evidence="1">Cell membrane</location>
        <topology evidence="1">Multi-pass membrane protein</topology>
    </subcellularLocation>
</comment>
<evidence type="ECO:0000313" key="10">
    <source>
        <dbReference type="Proteomes" id="UP001500192"/>
    </source>
</evidence>
<keyword evidence="10" id="KW-1185">Reference proteome</keyword>
<sequence>MKGTGLALLTVALAVVAAAGIAVGTKWIPPSVVLDALLHHDAGDPDHLIVTQVRVPRTLIGLLAGIALGAGGAILQGLTRNPLADPAIFGISPGASLFVVLGISVFGVRSMAGYVWFAFLGAAVAAVIVYGIGTLGRDGATPLKIVLAGAACTAAFGSVTTGLLVTDNSTYEQFRFWQVGSLAGRDLDVAWQGLPFLAAGLVLAVACARLLNGLSMGDDVASSLGLNVPLSRVLCVLAVVVLCGTATAMAGPIAFVGLVVPHFARLITGPDHRWLLPYSAVLAALLVLVADILGRVIARPGEVQVGIITAVLGAPVLVVLVRRRKWVSV</sequence>
<evidence type="ECO:0000256" key="3">
    <source>
        <dbReference type="ARBA" id="ARBA00022448"/>
    </source>
</evidence>
<evidence type="ECO:0000256" key="2">
    <source>
        <dbReference type="ARBA" id="ARBA00007935"/>
    </source>
</evidence>
<feature type="transmembrane region" description="Helical" evidence="8">
    <location>
        <begin position="87"/>
        <end position="108"/>
    </location>
</feature>
<dbReference type="RefSeq" id="WP_346051317.1">
    <property type="nucleotide sequence ID" value="NZ_BAABIB010000005.1"/>
</dbReference>
<dbReference type="EMBL" id="BAABIB010000005">
    <property type="protein sequence ID" value="GAA5150935.1"/>
    <property type="molecule type" value="Genomic_DNA"/>
</dbReference>
<evidence type="ECO:0000256" key="8">
    <source>
        <dbReference type="SAM" id="Phobius"/>
    </source>
</evidence>
<comment type="caution">
    <text evidence="9">The sequence shown here is derived from an EMBL/GenBank/DDBJ whole genome shotgun (WGS) entry which is preliminary data.</text>
</comment>
<feature type="transmembrane region" description="Helical" evidence="8">
    <location>
        <begin position="114"/>
        <end position="133"/>
    </location>
</feature>
<proteinExistence type="inferred from homology"/>
<organism evidence="9 10">
    <name type="scientific">Amycolatopsis dongchuanensis</name>
    <dbReference type="NCBI Taxonomy" id="1070866"/>
    <lineage>
        <taxon>Bacteria</taxon>
        <taxon>Bacillati</taxon>
        <taxon>Actinomycetota</taxon>
        <taxon>Actinomycetes</taxon>
        <taxon>Pseudonocardiales</taxon>
        <taxon>Pseudonocardiaceae</taxon>
        <taxon>Amycolatopsis</taxon>
    </lineage>
</organism>
<dbReference type="Pfam" id="PF01032">
    <property type="entry name" value="FecCD"/>
    <property type="match status" value="1"/>
</dbReference>
<gene>
    <name evidence="9" type="ORF">GCM10023214_00880</name>
</gene>
<feature type="transmembrane region" description="Helical" evidence="8">
    <location>
        <begin position="145"/>
        <end position="165"/>
    </location>
</feature>
<dbReference type="SUPFAM" id="SSF81345">
    <property type="entry name" value="ABC transporter involved in vitamin B12 uptake, BtuC"/>
    <property type="match status" value="1"/>
</dbReference>
<dbReference type="CDD" id="cd06550">
    <property type="entry name" value="TM_ABC_iron-siderophores_like"/>
    <property type="match status" value="1"/>
</dbReference>
<feature type="transmembrane region" description="Helical" evidence="8">
    <location>
        <begin position="305"/>
        <end position="322"/>
    </location>
</feature>
<evidence type="ECO:0000256" key="6">
    <source>
        <dbReference type="ARBA" id="ARBA00022989"/>
    </source>
</evidence>
<evidence type="ECO:0000313" key="9">
    <source>
        <dbReference type="EMBL" id="GAA5150935.1"/>
    </source>
</evidence>
<dbReference type="Gene3D" id="1.10.3470.10">
    <property type="entry name" value="ABC transporter involved in vitamin B12 uptake, BtuC"/>
    <property type="match status" value="1"/>
</dbReference>
<dbReference type="InterPro" id="IPR000522">
    <property type="entry name" value="ABC_transptr_permease_BtuC"/>
</dbReference>
<keyword evidence="4" id="KW-1003">Cell membrane</keyword>
<keyword evidence="7 8" id="KW-0472">Membrane</keyword>
<dbReference type="PANTHER" id="PTHR30472:SF1">
    <property type="entry name" value="FE(3+) DICITRATE TRANSPORT SYSTEM PERMEASE PROTEIN FECC-RELATED"/>
    <property type="match status" value="1"/>
</dbReference>
<keyword evidence="6 8" id="KW-1133">Transmembrane helix</keyword>
<feature type="transmembrane region" description="Helical" evidence="8">
    <location>
        <begin position="189"/>
        <end position="212"/>
    </location>
</feature>
<keyword evidence="5 8" id="KW-0812">Transmembrane</keyword>
<reference evidence="10" key="1">
    <citation type="journal article" date="2019" name="Int. J. Syst. Evol. Microbiol.">
        <title>The Global Catalogue of Microorganisms (GCM) 10K type strain sequencing project: providing services to taxonomists for standard genome sequencing and annotation.</title>
        <authorList>
            <consortium name="The Broad Institute Genomics Platform"/>
            <consortium name="The Broad Institute Genome Sequencing Center for Infectious Disease"/>
            <person name="Wu L."/>
            <person name="Ma J."/>
        </authorList>
    </citation>
    <scope>NUCLEOTIDE SEQUENCE [LARGE SCALE GENOMIC DNA]</scope>
    <source>
        <strain evidence="10">JCM 18054</strain>
    </source>
</reference>